<feature type="domain" description="Rad26-like helical repeats" evidence="3">
    <location>
        <begin position="453"/>
        <end position="632"/>
    </location>
</feature>
<dbReference type="EMBL" id="CALLCH030000007">
    <property type="protein sequence ID" value="CAI4213184.1"/>
    <property type="molecule type" value="Genomic_DNA"/>
</dbReference>
<dbReference type="Proteomes" id="UP000838763">
    <property type="component" value="Unassembled WGS sequence"/>
</dbReference>
<evidence type="ECO:0000313" key="6">
    <source>
        <dbReference type="EMBL" id="CAI4213184.1"/>
    </source>
</evidence>
<feature type="region of interest" description="Disordered" evidence="2">
    <location>
        <begin position="27"/>
        <end position="62"/>
    </location>
</feature>
<dbReference type="AlphaFoldDB" id="A0A9P1H0G8"/>
<feature type="domain" description="Rad26-like N-terminal" evidence="5">
    <location>
        <begin position="339"/>
        <end position="377"/>
    </location>
</feature>
<accession>A0A9P1H0G8</accession>
<dbReference type="Pfam" id="PF21048">
    <property type="entry name" value="Rad26-like_N"/>
    <property type="match status" value="1"/>
</dbReference>
<evidence type="ECO:0000313" key="7">
    <source>
        <dbReference type="Proteomes" id="UP000838763"/>
    </source>
</evidence>
<evidence type="ECO:0000259" key="5">
    <source>
        <dbReference type="Pfam" id="PF21048"/>
    </source>
</evidence>
<dbReference type="InterPro" id="IPR022093">
    <property type="entry name" value="Rad26-like_helical"/>
</dbReference>
<keyword evidence="7" id="KW-1185">Reference proteome</keyword>
<feature type="coiled-coil region" evidence="1">
    <location>
        <begin position="160"/>
        <end position="219"/>
    </location>
</feature>
<dbReference type="Pfam" id="PF21046">
    <property type="entry name" value="Rad26-like_C"/>
    <property type="match status" value="1"/>
</dbReference>
<reference evidence="6" key="1">
    <citation type="submission" date="2022-11" db="EMBL/GenBank/DDBJ databases">
        <authorList>
            <person name="Scott C."/>
            <person name="Bruce N."/>
        </authorList>
    </citation>
    <scope>NUCLEOTIDE SEQUENCE</scope>
</reference>
<evidence type="ECO:0000259" key="3">
    <source>
        <dbReference type="Pfam" id="PF12331"/>
    </source>
</evidence>
<evidence type="ECO:0000256" key="1">
    <source>
        <dbReference type="SAM" id="Coils"/>
    </source>
</evidence>
<feature type="region of interest" description="Disordered" evidence="2">
    <location>
        <begin position="245"/>
        <end position="325"/>
    </location>
</feature>
<evidence type="ECO:0008006" key="8">
    <source>
        <dbReference type="Google" id="ProtNLM"/>
    </source>
</evidence>
<proteinExistence type="predicted"/>
<keyword evidence="1" id="KW-0175">Coiled coil</keyword>
<feature type="region of interest" description="Disordered" evidence="2">
    <location>
        <begin position="86"/>
        <end position="158"/>
    </location>
</feature>
<dbReference type="Pfam" id="PF12331">
    <property type="entry name" value="Rad26-like_helical_rpts"/>
    <property type="match status" value="1"/>
</dbReference>
<evidence type="ECO:0000259" key="4">
    <source>
        <dbReference type="Pfam" id="PF21046"/>
    </source>
</evidence>
<dbReference type="InterPro" id="IPR048379">
    <property type="entry name" value="Rad26-like_C"/>
</dbReference>
<name>A0A9P1H0G8_9PEZI</name>
<gene>
    <name evidence="6" type="ORF">PPNO1_LOCUS2934</name>
</gene>
<dbReference type="InterPro" id="IPR048380">
    <property type="entry name" value="Rad26-like_N"/>
</dbReference>
<feature type="domain" description="Rad26-like C-terminal" evidence="4">
    <location>
        <begin position="669"/>
        <end position="731"/>
    </location>
</feature>
<protein>
    <recommendedName>
        <fullName evidence="8">DNA repair protein Rad26</fullName>
    </recommendedName>
</protein>
<comment type="caution">
    <text evidence="6">The sequence shown here is derived from an EMBL/GenBank/DDBJ whole genome shotgun (WGS) entry which is preliminary data.</text>
</comment>
<organism evidence="6 7">
    <name type="scientific">Parascedosporium putredinis</name>
    <dbReference type="NCBI Taxonomy" id="1442378"/>
    <lineage>
        <taxon>Eukaryota</taxon>
        <taxon>Fungi</taxon>
        <taxon>Dikarya</taxon>
        <taxon>Ascomycota</taxon>
        <taxon>Pezizomycotina</taxon>
        <taxon>Sordariomycetes</taxon>
        <taxon>Hypocreomycetidae</taxon>
        <taxon>Microascales</taxon>
        <taxon>Microascaceae</taxon>
        <taxon>Parascedosporium</taxon>
    </lineage>
</organism>
<feature type="compositionally biased region" description="Polar residues" evidence="2">
    <location>
        <begin position="28"/>
        <end position="39"/>
    </location>
</feature>
<evidence type="ECO:0000256" key="2">
    <source>
        <dbReference type="SAM" id="MobiDB-lite"/>
    </source>
</evidence>
<sequence>MGEYSDDDLDDLPESVFQELESKAIEFTQRQQQLRSTQAKEPPHQPTRPHTTRTLDADILDNDDDDEDDLFILDASEAVRNAPAVSRGRRSLSRPPCRRFTDPVTWQGPDTLTPIPITSNGTEPEASPAPTPIPRAFAPLHPLRSLPDPGADGRPQSDAVSALQLRVRNLERELNMAKGEAAILRSNSTKAQQAHDAELARLKKQAKEHMDKQDRAMERALEGERQKATELQFIQRDMHMQEVANRARRKETGATATTPKKTTRSWGVADGFDGMDLVPSPSKSNNGRAKQASGILAQGERTPSKNKRKRPTVDSPVPPLDTTTTDDVVMLPDIVEVQSTSGSPPTFDNFSRYFFPSDPNTSFSSIIFQSLPTKTDPSNPMNILTEFSLLIIDLWNRCVEEALFGPIRELVSLLSFTLQLHSVSIIPRLLNRVLAIAQATLFVLIDLRSQATDREAETQEEDADYPTTSILALLSLFALVSATGNGDYDGDDDDDEASSSRVSFWKLFALDSVCLVLGPKQPLYDIAGMLDLLTTSVLPGSIGPIAVDKDPPVVADIMLDKLSKLLVHLPVAAKTPAQRHAMMRLVLQTMLSFTASEFGMRQIALNESAALRVIVALSKAVDELYDQNLTVDALSLSSLRIRDARRAEILDQSFEAPATGMTTAHIIRLQEKFETWRSDGRRCLTMLCRLNFAEDDLVLEAGIDSETAERAHELLEVLVTPEKGKNIGEAFGTPDE</sequence>
<dbReference type="OrthoDB" id="5245063at2759"/>